<dbReference type="OrthoDB" id="7156875at2"/>
<gene>
    <name evidence="5" type="ORF">Y882_00840</name>
</gene>
<sequence length="1352" mass="140528">MNTKPHAPRRRSSAIRALGAMLVVGMLGSFYMPAWAVTVDQQPLTVQPTIPPNIVLMFDDSGSMAADYMPDFTYLKSNTNNAALIDANNNGVYYNPLVIYTPPPQASGTAYTNQTDMSSVPQNGIATSPNLVNLFTYNGSYECNDSGSCSGNGGIAFNTSTTHSVPATGTYSQTVRSTGSGSNVVYADAVCQSTASGYPGYTNYQFTGTTGSTGKWTKGTCSFNYPTTTQVTVNFFQYSTGAAAGPYTVHYVAQNSGDCAYAPTPANCVLASDTTGVSAPTKDASGNTITLAAGTNIANWFAYYHTRILMAKSGLMTAFSSVDQSFRVGFGSINGSAASWISSNITSNYPFSTPTQNSNYLAQVQPFGDATTGVQRANFWTWVTKLSPNNSTPLRAALAAVGNYYTTSQPWSTLSTDPGYGTLNPPTNIACRQSYTILTTDGFWNESYTSSSIAGASNAKWPQISGPNNQSWPTTAGSKPGVPFAGGNIGGNSPSSSNPSLADVALYYWEHDLTDGNNSTPSINNEVPISNDDPAFWQHMVTFTMGLGFTPTGIAGTSSSGNSPPTPDDIFGAISGNTTLTGFSWPTPASNTINNIADLEHAGVNGHGGFYSATNPQTFASGLTNALNRAAARTGSGASLAANSTQLTTGTVAYQAQYRTVQWTGDLQALAVDSSTGAISTTPSWSASAKLMGSATVNGTISTYPNRKVVTFVPSSSSSGTFVNFSASGSSPPALSSAQLSALGSTAADQVAMVNYLRGDNTLEQAKGGTYRTRNTPMGDIVDSQPVYAGAPNPNEFENQSFKGIINTATTGDNSFQAFAVGTTNGTTTTQSAASKRTPLVFVAANDGMLHAFNASTGVEVYAYLPGAVITAGGANTIKSLSSQKYGSTTDSSAPHQYFNDGELTIADAFYSSAWHTVLVGTTGRGQAMAVYALDITDPSNITPLWERSAGDGNTNSNYIGQMVGKPVIAKVQDAGTTDDWQVLIGNGYNSSSGTAALLEFNLYNGTLSVHTTDGGGLGLAAPVTWMDNPANGISTEAYAGDLGGNVWMLPLSTASTTGTGSSATTTWAADLTTKGTLEFTAVDPTDPNLAPQPITSGMLAGRDPVTGYVWVFFGTGKYLTSSDTTNKQVQTWYGVIVQPTAATKVGTGTSAPVMPKLPVSTTDASMVQRSITSEVDGNADATPPTLGTRTVTTYVVPSDMAGKRGWYMNLEQPVLDSNGNVSKYNAQGERMVTPNQFQGNLLLGTTRIPTAASSSDICNASGSGWVMAVDPFTGTNPSGSFFLPNGGNGTVTVGGKTLPVAGVGFSALPNNPIFVGGDMLMSFDNGTTSSLNTSGAAGVPQRVSWKELVNP</sequence>
<evidence type="ECO:0000259" key="4">
    <source>
        <dbReference type="Pfam" id="PF05567"/>
    </source>
</evidence>
<dbReference type="GO" id="GO:0046872">
    <property type="term" value="F:metal ion binding"/>
    <property type="evidence" value="ECO:0007669"/>
    <property type="project" value="UniProtKB-KW"/>
</dbReference>
<evidence type="ECO:0000313" key="6">
    <source>
        <dbReference type="Proteomes" id="UP000035481"/>
    </source>
</evidence>
<dbReference type="RefSeq" id="WP_046969974.1">
    <property type="nucleotide sequence ID" value="NZ_JPLA01000002.1"/>
</dbReference>
<evidence type="ECO:0000256" key="2">
    <source>
        <dbReference type="ARBA" id="ARBA00022837"/>
    </source>
</evidence>
<reference evidence="5 6" key="1">
    <citation type="journal article" date="2015" name="Antonie Van Leeuwenhoek">
        <title>A phylogenomic and molecular marker based taxonomic framework for the order Xanthomonadales: proposal to transfer the families Algiphilaceae and Solimonadaceae to the order Nevskiales ord. nov. and to create a new family within the order Xanthomonadales, the family Rhodanobacteraceae fam. nov., containing the genus Rhodanobacter and its closest relatives.</title>
        <authorList>
            <person name="Naushad S."/>
            <person name="Adeolu M."/>
            <person name="Wong S."/>
            <person name="Sohail M."/>
            <person name="Schellhorn H.E."/>
            <person name="Gupta R.S."/>
        </authorList>
    </citation>
    <scope>NUCLEOTIDE SEQUENCE [LARGE SCALE GENOMIC DNA]</scope>
    <source>
        <strain evidence="5 6">DSM 16301</strain>
    </source>
</reference>
<evidence type="ECO:0000313" key="5">
    <source>
        <dbReference type="EMBL" id="KLD65976.1"/>
    </source>
</evidence>
<dbReference type="InterPro" id="IPR008707">
    <property type="entry name" value="B-propeller_PilY1"/>
</dbReference>
<dbReference type="Pfam" id="PF05567">
    <property type="entry name" value="T4P_PilY1"/>
    <property type="match status" value="1"/>
</dbReference>
<dbReference type="EMBL" id="JPLA01000002">
    <property type="protein sequence ID" value="KLD65976.1"/>
    <property type="molecule type" value="Genomic_DNA"/>
</dbReference>
<keyword evidence="1" id="KW-0479">Metal-binding</keyword>
<proteinExistence type="predicted"/>
<feature type="domain" description="PilY1 beta-propeller" evidence="4">
    <location>
        <begin position="818"/>
        <end position="1145"/>
    </location>
</feature>
<evidence type="ECO:0000256" key="1">
    <source>
        <dbReference type="ARBA" id="ARBA00022723"/>
    </source>
</evidence>
<organism evidence="5 6">
    <name type="scientific">Dyella japonica DSM 16301</name>
    <dbReference type="NCBI Taxonomy" id="1440762"/>
    <lineage>
        <taxon>Bacteria</taxon>
        <taxon>Pseudomonadati</taxon>
        <taxon>Pseudomonadota</taxon>
        <taxon>Gammaproteobacteria</taxon>
        <taxon>Lysobacterales</taxon>
        <taxon>Rhodanobacteraceae</taxon>
        <taxon>Dyella</taxon>
    </lineage>
</organism>
<accession>A0A0G9H920</accession>
<feature type="region of interest" description="Disordered" evidence="3">
    <location>
        <begin position="469"/>
        <end position="497"/>
    </location>
</feature>
<protein>
    <recommendedName>
        <fullName evidence="4">PilY1 beta-propeller domain-containing protein</fullName>
    </recommendedName>
</protein>
<evidence type="ECO:0000256" key="3">
    <source>
        <dbReference type="SAM" id="MobiDB-lite"/>
    </source>
</evidence>
<keyword evidence="2" id="KW-0106">Calcium</keyword>
<dbReference type="PATRIC" id="fig|1440762.4.peg.920"/>
<comment type="caution">
    <text evidence="5">The sequence shown here is derived from an EMBL/GenBank/DDBJ whole genome shotgun (WGS) entry which is preliminary data.</text>
</comment>
<dbReference type="STRING" id="1440762.Y882_00840"/>
<name>A0A0G9H920_9GAMM</name>
<dbReference type="Proteomes" id="UP000035481">
    <property type="component" value="Unassembled WGS sequence"/>
</dbReference>